<dbReference type="Proteomes" id="UP000291343">
    <property type="component" value="Unassembled WGS sequence"/>
</dbReference>
<evidence type="ECO:0000313" key="2">
    <source>
        <dbReference type="Proteomes" id="UP000291343"/>
    </source>
</evidence>
<accession>A0A482X3T1</accession>
<gene>
    <name evidence="1" type="ORF">LSTR_LSTR017637</name>
</gene>
<dbReference type="OrthoDB" id="10012075at2759"/>
<dbReference type="SUPFAM" id="SSF48726">
    <property type="entry name" value="Immunoglobulin"/>
    <property type="match status" value="1"/>
</dbReference>
<reference evidence="1 2" key="1">
    <citation type="journal article" date="2017" name="Gigascience">
        <title>Genome sequence of the small brown planthopper, Laodelphax striatellus.</title>
        <authorList>
            <person name="Zhu J."/>
            <person name="Jiang F."/>
            <person name="Wang X."/>
            <person name="Yang P."/>
            <person name="Bao Y."/>
            <person name="Zhao W."/>
            <person name="Wang W."/>
            <person name="Lu H."/>
            <person name="Wang Q."/>
            <person name="Cui N."/>
            <person name="Li J."/>
            <person name="Chen X."/>
            <person name="Luo L."/>
            <person name="Yu J."/>
            <person name="Kang L."/>
            <person name="Cui F."/>
        </authorList>
    </citation>
    <scope>NUCLEOTIDE SEQUENCE [LARGE SCALE GENOMIC DNA]</scope>
    <source>
        <strain evidence="1">Lst14</strain>
    </source>
</reference>
<dbReference type="STRING" id="195883.A0A482X3T1"/>
<dbReference type="AlphaFoldDB" id="A0A482X3T1"/>
<dbReference type="InParanoid" id="A0A482X3T1"/>
<evidence type="ECO:0000313" key="1">
    <source>
        <dbReference type="EMBL" id="RZF39911.1"/>
    </source>
</evidence>
<protein>
    <recommendedName>
        <fullName evidence="3">Ig-like domain-containing protein</fullName>
    </recommendedName>
</protein>
<dbReference type="InterPro" id="IPR013783">
    <property type="entry name" value="Ig-like_fold"/>
</dbReference>
<name>A0A482X3T1_LAOST</name>
<proteinExistence type="predicted"/>
<organism evidence="1 2">
    <name type="scientific">Laodelphax striatellus</name>
    <name type="common">Small brown planthopper</name>
    <name type="synonym">Delphax striatella</name>
    <dbReference type="NCBI Taxonomy" id="195883"/>
    <lineage>
        <taxon>Eukaryota</taxon>
        <taxon>Metazoa</taxon>
        <taxon>Ecdysozoa</taxon>
        <taxon>Arthropoda</taxon>
        <taxon>Hexapoda</taxon>
        <taxon>Insecta</taxon>
        <taxon>Pterygota</taxon>
        <taxon>Neoptera</taxon>
        <taxon>Paraneoptera</taxon>
        <taxon>Hemiptera</taxon>
        <taxon>Auchenorrhyncha</taxon>
        <taxon>Fulgoroidea</taxon>
        <taxon>Delphacidae</taxon>
        <taxon>Criomorphinae</taxon>
        <taxon>Laodelphax</taxon>
    </lineage>
</organism>
<dbReference type="Gene3D" id="2.60.40.10">
    <property type="entry name" value="Immunoglobulins"/>
    <property type="match status" value="1"/>
</dbReference>
<dbReference type="EMBL" id="QKKF02019512">
    <property type="protein sequence ID" value="RZF39911.1"/>
    <property type="molecule type" value="Genomic_DNA"/>
</dbReference>
<comment type="caution">
    <text evidence="1">The sequence shown here is derived from an EMBL/GenBank/DDBJ whole genome shotgun (WGS) entry which is preliminary data.</text>
</comment>
<sequence>MSGVCMSAGRGSSRLLCSTVHPLIQVPNQLVGAPTNTDVTLHCHVEASPKAINYWTRETAPLPYTKK</sequence>
<evidence type="ECO:0008006" key="3">
    <source>
        <dbReference type="Google" id="ProtNLM"/>
    </source>
</evidence>
<dbReference type="SMR" id="A0A482X3T1"/>
<dbReference type="InterPro" id="IPR036179">
    <property type="entry name" value="Ig-like_dom_sf"/>
</dbReference>
<keyword evidence="2" id="KW-1185">Reference proteome</keyword>